<protein>
    <recommendedName>
        <fullName evidence="1">SnoaL-like domain-containing protein</fullName>
    </recommendedName>
</protein>
<organism evidence="2 3">
    <name type="scientific">Paenibacillus agaridevorans</name>
    <dbReference type="NCBI Taxonomy" id="171404"/>
    <lineage>
        <taxon>Bacteria</taxon>
        <taxon>Bacillati</taxon>
        <taxon>Bacillota</taxon>
        <taxon>Bacilli</taxon>
        <taxon>Bacillales</taxon>
        <taxon>Paenibacillaceae</taxon>
        <taxon>Paenibacillus</taxon>
    </lineage>
</organism>
<accession>A0A2R5EY59</accession>
<sequence>MSENSKEIIECYIEAYNSFDIEGMLGLLHEGVLFRNYSNGEMDTEITGIQQFRELAENSAKMFSSRCQTITHYSAIADKAEIQIDYEAILSADLPIGLKKGDQIQLKGKSVFEFQKGKISVIEDYS</sequence>
<evidence type="ECO:0000313" key="3">
    <source>
        <dbReference type="Proteomes" id="UP000245202"/>
    </source>
</evidence>
<comment type="caution">
    <text evidence="2">The sequence shown here is derived from an EMBL/GenBank/DDBJ whole genome shotgun (WGS) entry which is preliminary data.</text>
</comment>
<dbReference type="Gene3D" id="3.10.450.50">
    <property type="match status" value="1"/>
</dbReference>
<dbReference type="RefSeq" id="WP_108995070.1">
    <property type="nucleotide sequence ID" value="NZ_BDQX01000339.1"/>
</dbReference>
<dbReference type="SUPFAM" id="SSF54427">
    <property type="entry name" value="NTF2-like"/>
    <property type="match status" value="1"/>
</dbReference>
<keyword evidence="3" id="KW-1185">Reference proteome</keyword>
<name>A0A2R5EY59_9BACL</name>
<dbReference type="Pfam" id="PF12680">
    <property type="entry name" value="SnoaL_2"/>
    <property type="match status" value="1"/>
</dbReference>
<dbReference type="InterPro" id="IPR037401">
    <property type="entry name" value="SnoaL-like"/>
</dbReference>
<evidence type="ECO:0000313" key="2">
    <source>
        <dbReference type="EMBL" id="GBG10599.1"/>
    </source>
</evidence>
<proteinExistence type="predicted"/>
<dbReference type="AlphaFoldDB" id="A0A2R5EY59"/>
<dbReference type="Proteomes" id="UP000245202">
    <property type="component" value="Unassembled WGS sequence"/>
</dbReference>
<evidence type="ECO:0000259" key="1">
    <source>
        <dbReference type="Pfam" id="PF12680"/>
    </source>
</evidence>
<reference evidence="2 3" key="1">
    <citation type="submission" date="2017-08" db="EMBL/GenBank/DDBJ databases">
        <title>Substantial Increase in Enzyme Production by Combined Drug-Resistance Mutations in Paenibacillus agaridevorans.</title>
        <authorList>
            <person name="Tanaka Y."/>
            <person name="Funane K."/>
            <person name="Hosaka T."/>
            <person name="Shiwa Y."/>
            <person name="Fujita N."/>
            <person name="Miyazaki T."/>
            <person name="Yoshikawa H."/>
            <person name="Murakami K."/>
            <person name="Kasahara K."/>
            <person name="Inaoka T."/>
            <person name="Hiraga Y."/>
            <person name="Ochi K."/>
        </authorList>
    </citation>
    <scope>NUCLEOTIDE SEQUENCE [LARGE SCALE GENOMIC DNA]</scope>
    <source>
        <strain evidence="2 3">T-3040</strain>
    </source>
</reference>
<feature type="domain" description="SnoaL-like" evidence="1">
    <location>
        <begin position="11"/>
        <end position="120"/>
    </location>
</feature>
<dbReference type="EMBL" id="BDQX01000339">
    <property type="protein sequence ID" value="GBG10599.1"/>
    <property type="molecule type" value="Genomic_DNA"/>
</dbReference>
<dbReference type="InterPro" id="IPR032710">
    <property type="entry name" value="NTF2-like_dom_sf"/>
</dbReference>
<gene>
    <name evidence="2" type="ORF">PAT3040_05350</name>
</gene>